<organism evidence="5 6">
    <name type="scientific">Streptomyces triticiradicis</name>
    <dbReference type="NCBI Taxonomy" id="2651189"/>
    <lineage>
        <taxon>Bacteria</taxon>
        <taxon>Bacillati</taxon>
        <taxon>Actinomycetota</taxon>
        <taxon>Actinomycetes</taxon>
        <taxon>Kitasatosporales</taxon>
        <taxon>Streptomycetaceae</taxon>
        <taxon>Streptomyces</taxon>
    </lineage>
</organism>
<dbReference type="InterPro" id="IPR011050">
    <property type="entry name" value="Pectin_lyase_fold/virulence"/>
</dbReference>
<dbReference type="Proteomes" id="UP000442990">
    <property type="component" value="Unassembled WGS sequence"/>
</dbReference>
<keyword evidence="1" id="KW-0677">Repeat</keyword>
<dbReference type="EMBL" id="WBKG01000005">
    <property type="protein sequence ID" value="KAB1989138.1"/>
    <property type="molecule type" value="Genomic_DNA"/>
</dbReference>
<dbReference type="SUPFAM" id="SSF51126">
    <property type="entry name" value="Pectin lyase-like"/>
    <property type="match status" value="1"/>
</dbReference>
<keyword evidence="3" id="KW-0732">Signal</keyword>
<protein>
    <submittedName>
        <fullName evidence="5">Right-handed parallel beta-helix repeat-containing protein</fullName>
    </submittedName>
</protein>
<dbReference type="InterPro" id="IPR006626">
    <property type="entry name" value="PbH1"/>
</dbReference>
<comment type="caution">
    <text evidence="5">The sequence shown here is derived from an EMBL/GenBank/DDBJ whole genome shotgun (WGS) entry which is preliminary data.</text>
</comment>
<evidence type="ECO:0000259" key="4">
    <source>
        <dbReference type="SMART" id="SM00722"/>
    </source>
</evidence>
<feature type="region of interest" description="Disordered" evidence="2">
    <location>
        <begin position="485"/>
        <end position="506"/>
    </location>
</feature>
<evidence type="ECO:0000313" key="5">
    <source>
        <dbReference type="EMBL" id="KAB1989138.1"/>
    </source>
</evidence>
<dbReference type="RefSeq" id="WP_151468686.1">
    <property type="nucleotide sequence ID" value="NZ_WBKG01000005.1"/>
</dbReference>
<dbReference type="InterPro" id="IPR039448">
    <property type="entry name" value="Beta_helix"/>
</dbReference>
<dbReference type="Pfam" id="PF13229">
    <property type="entry name" value="Beta_helix"/>
    <property type="match status" value="1"/>
</dbReference>
<dbReference type="SMART" id="SM00710">
    <property type="entry name" value="PbH1"/>
    <property type="match status" value="7"/>
</dbReference>
<evidence type="ECO:0000256" key="2">
    <source>
        <dbReference type="SAM" id="MobiDB-lite"/>
    </source>
</evidence>
<name>A0A7J5DKD6_9ACTN</name>
<evidence type="ECO:0000313" key="6">
    <source>
        <dbReference type="Proteomes" id="UP000442990"/>
    </source>
</evidence>
<dbReference type="Gene3D" id="2.160.20.10">
    <property type="entry name" value="Single-stranded right-handed beta-helix, Pectin lyase-like"/>
    <property type="match status" value="1"/>
</dbReference>
<keyword evidence="6" id="KW-1185">Reference proteome</keyword>
<evidence type="ECO:0000256" key="3">
    <source>
        <dbReference type="SAM" id="SignalP"/>
    </source>
</evidence>
<feature type="chain" id="PRO_5038524161" evidence="3">
    <location>
        <begin position="25"/>
        <end position="506"/>
    </location>
</feature>
<feature type="domain" description="Carbohydrate-binding/sugar hydrolysis" evidence="4">
    <location>
        <begin position="158"/>
        <end position="312"/>
    </location>
</feature>
<proteinExistence type="predicted"/>
<dbReference type="SMART" id="SM00722">
    <property type="entry name" value="CASH"/>
    <property type="match status" value="1"/>
</dbReference>
<dbReference type="InterPro" id="IPR012334">
    <property type="entry name" value="Pectin_lyas_fold"/>
</dbReference>
<sequence length="506" mass="55095">MGIKGRHWALPAALLALALPMATGCDSAPSTRLKPTAGPATTAARVCAEPASGPAKAPAGAVTVDPAKAGDLAAKTKSHPPNTTFWLRPGRHRLDKDRYAQVVPKKGDVYLGAPGAVLDGRRTNQYAFSGGAPDVTIRYLTVRGFVAPQNEGVVNHDSADGWVIEHATIQDNSGAGLMAGARQQVRASCLRDNGQYGMNAYKGNGPLSGLVLEGNEITGNNTDDWERKQEGCGCTGGVKFWAVDGADVRGNWVHDNRGTGLWADTNNNDFLIEDNVLEANDGAALIYETSYNAVVRGNTIRRNNWVEGRKYADRGDSFPFATVYLSESGGEPRVRARTDKIEIDRNLLEDNWSGITLWENADRFCNSPANTSSGDCTLLVKNTKRCVRPAIATAPLYDDCRWRTQRVDIHNNRFVLDKSVVGCTVKCDRMAVLANYGTYPDWSPYQGDRVAEAITGKQHNRWHDNTYVGPWRFVAHDPSRILDSGQWRGAPYQQDAGSTFRAQDGG</sequence>
<dbReference type="InterPro" id="IPR006633">
    <property type="entry name" value="Carb-bd_sugar_hydrolysis-dom"/>
</dbReference>
<reference evidence="5 6" key="1">
    <citation type="submission" date="2019-09" db="EMBL/GenBank/DDBJ databases">
        <title>Isolation and identification of active actinomycetes.</title>
        <authorList>
            <person name="Yu Z."/>
            <person name="Han C."/>
            <person name="Yu B."/>
        </authorList>
    </citation>
    <scope>NUCLEOTIDE SEQUENCE [LARGE SCALE GENOMIC DNA]</scope>
    <source>
        <strain evidence="5 6">NEAU-H2</strain>
    </source>
</reference>
<accession>A0A7J5DKD6</accession>
<gene>
    <name evidence="5" type="ORF">F8144_08790</name>
</gene>
<dbReference type="AlphaFoldDB" id="A0A7J5DKD6"/>
<feature type="signal peptide" evidence="3">
    <location>
        <begin position="1"/>
        <end position="24"/>
    </location>
</feature>
<evidence type="ECO:0000256" key="1">
    <source>
        <dbReference type="ARBA" id="ARBA00022737"/>
    </source>
</evidence>
<feature type="compositionally biased region" description="Polar residues" evidence="2">
    <location>
        <begin position="495"/>
        <end position="506"/>
    </location>
</feature>
<dbReference type="PROSITE" id="PS51257">
    <property type="entry name" value="PROKAR_LIPOPROTEIN"/>
    <property type="match status" value="1"/>
</dbReference>